<dbReference type="GO" id="GO:0015079">
    <property type="term" value="F:potassium ion transmembrane transporter activity"/>
    <property type="evidence" value="ECO:0007669"/>
    <property type="project" value="InterPro"/>
</dbReference>
<accession>A0A6C0TXL6</accession>
<dbReference type="AlphaFoldDB" id="A0A6C0TXL6"/>
<keyword evidence="2" id="KW-0813">Transport</keyword>
<dbReference type="NCBIfam" id="NF007030">
    <property type="entry name" value="PRK09496.1-1"/>
    <property type="match status" value="1"/>
</dbReference>
<dbReference type="Gene3D" id="3.30.70.1450">
    <property type="entry name" value="Regulator of K+ conductance, C-terminal domain"/>
    <property type="match status" value="2"/>
</dbReference>
<dbReference type="Pfam" id="PF02254">
    <property type="entry name" value="TrkA_N"/>
    <property type="match status" value="2"/>
</dbReference>
<evidence type="ECO:0000313" key="10">
    <source>
        <dbReference type="Proteomes" id="UP000477680"/>
    </source>
</evidence>
<gene>
    <name evidence="9" type="primary">trkA</name>
    <name evidence="9" type="ORF">G3T16_01495</name>
</gene>
<dbReference type="NCBIfam" id="NF007032">
    <property type="entry name" value="PRK09496.1-4"/>
    <property type="match status" value="1"/>
</dbReference>
<dbReference type="Gene3D" id="3.40.50.720">
    <property type="entry name" value="NAD(P)-binding Rossmann-like Domain"/>
    <property type="match status" value="2"/>
</dbReference>
<protein>
    <recommendedName>
        <fullName evidence="1">Trk system potassium uptake protein TrkA</fullName>
    </recommendedName>
</protein>
<dbReference type="EMBL" id="CP048711">
    <property type="protein sequence ID" value="QIB64273.1"/>
    <property type="molecule type" value="Genomic_DNA"/>
</dbReference>
<evidence type="ECO:0000256" key="1">
    <source>
        <dbReference type="ARBA" id="ARBA00017378"/>
    </source>
</evidence>
<feature type="domain" description="RCK C-terminal" evidence="8">
    <location>
        <begin position="142"/>
        <end position="226"/>
    </location>
</feature>
<dbReference type="NCBIfam" id="NF007039">
    <property type="entry name" value="PRK09496.3-2"/>
    <property type="match status" value="1"/>
</dbReference>
<proteinExistence type="predicted"/>
<dbReference type="RefSeq" id="WP_163493523.1">
    <property type="nucleotide sequence ID" value="NZ_CP048711.1"/>
</dbReference>
<dbReference type="InterPro" id="IPR006036">
    <property type="entry name" value="K_uptake_TrkA"/>
</dbReference>
<reference evidence="9 10" key="1">
    <citation type="submission" date="2020-02" db="EMBL/GenBank/DDBJ databases">
        <title>Genome sequencing for Kineobactrum sp. M2.</title>
        <authorList>
            <person name="Park S.-J."/>
        </authorList>
    </citation>
    <scope>NUCLEOTIDE SEQUENCE [LARGE SCALE GENOMIC DNA]</scope>
    <source>
        <strain evidence="9 10">M2</strain>
    </source>
</reference>
<organism evidence="9 10">
    <name type="scientific">Kineobactrum salinum</name>
    <dbReference type="NCBI Taxonomy" id="2708301"/>
    <lineage>
        <taxon>Bacteria</taxon>
        <taxon>Pseudomonadati</taxon>
        <taxon>Pseudomonadota</taxon>
        <taxon>Gammaproteobacteria</taxon>
        <taxon>Cellvibrionales</taxon>
        <taxon>Halieaceae</taxon>
        <taxon>Kineobactrum</taxon>
    </lineage>
</organism>
<dbReference type="PANTHER" id="PTHR43833:SF5">
    <property type="entry name" value="TRK SYSTEM POTASSIUM UPTAKE PROTEIN TRKA"/>
    <property type="match status" value="1"/>
</dbReference>
<feature type="domain" description="RCK C-terminal" evidence="8">
    <location>
        <begin position="367"/>
        <end position="452"/>
    </location>
</feature>
<dbReference type="PROSITE" id="PS51201">
    <property type="entry name" value="RCK_N"/>
    <property type="match status" value="2"/>
</dbReference>
<dbReference type="Proteomes" id="UP000477680">
    <property type="component" value="Chromosome"/>
</dbReference>
<evidence type="ECO:0000256" key="4">
    <source>
        <dbReference type="ARBA" id="ARBA00022958"/>
    </source>
</evidence>
<dbReference type="PROSITE" id="PS51202">
    <property type="entry name" value="RCK_C"/>
    <property type="match status" value="2"/>
</dbReference>
<dbReference type="Pfam" id="PF02080">
    <property type="entry name" value="TrkA_C"/>
    <property type="match status" value="1"/>
</dbReference>
<keyword evidence="10" id="KW-1185">Reference proteome</keyword>
<keyword evidence="5" id="KW-0520">NAD</keyword>
<feature type="domain" description="RCK N-terminal" evidence="7">
    <location>
        <begin position="231"/>
        <end position="349"/>
    </location>
</feature>
<evidence type="ECO:0000256" key="5">
    <source>
        <dbReference type="ARBA" id="ARBA00023027"/>
    </source>
</evidence>
<evidence type="ECO:0000259" key="7">
    <source>
        <dbReference type="PROSITE" id="PS51201"/>
    </source>
</evidence>
<keyword evidence="3" id="KW-0633">Potassium transport</keyword>
<dbReference type="InterPro" id="IPR036291">
    <property type="entry name" value="NAD(P)-bd_dom_sf"/>
</dbReference>
<dbReference type="SUPFAM" id="SSF116726">
    <property type="entry name" value="TrkA C-terminal domain-like"/>
    <property type="match status" value="2"/>
</dbReference>
<feature type="domain" description="RCK N-terminal" evidence="7">
    <location>
        <begin position="1"/>
        <end position="122"/>
    </location>
</feature>
<evidence type="ECO:0000256" key="2">
    <source>
        <dbReference type="ARBA" id="ARBA00022448"/>
    </source>
</evidence>
<sequence length="457" mass="48870">MNIIILGAGQVGITVAQRLAGEDNDITLVDREAGLLRQLQEHMDIRTVAGHAAHPAVLSKAGIDDADLLLAVTGSDETNMLACQIGHSLFHTPMRLARVRSPDYQRYPALFGPGGIAVDVLINPDELVTHYVHRLIQHPGALRILDFAGGRVQLVATRIDSRSPAAGLPLRPYAGPDNARRGAVVALLRRDRLIVPADDTVAESGDELFFAARASDVTAILGSFCCTERRNRQITIAGGSNIGIRLAAMLERNYKVTVIEKDPARCRILAESLHHSVILQGDAGDARLLASAEIGATDLFCALGHDDENNILGAMLARRLGARQTLCIVNRSSHLDLARDSAIDITISPAQLSIGGLLTHIRHGDVAAVHSLRGGMAEAVEMVARGNRRTSSVVGRTAAALPLPAEVAVAAIVRKNRIIFPLQDSVIEADDHIILMLADRSAVAAIERLFQVGGRLS</sequence>
<dbReference type="PRINTS" id="PR00335">
    <property type="entry name" value="KUPTAKETRKA"/>
</dbReference>
<dbReference type="PANTHER" id="PTHR43833">
    <property type="entry name" value="POTASSIUM CHANNEL PROTEIN 2-RELATED-RELATED"/>
    <property type="match status" value="1"/>
</dbReference>
<dbReference type="SUPFAM" id="SSF51735">
    <property type="entry name" value="NAD(P)-binding Rossmann-fold domains"/>
    <property type="match status" value="2"/>
</dbReference>
<dbReference type="InterPro" id="IPR050721">
    <property type="entry name" value="Trk_Ktr_HKT_K-transport"/>
</dbReference>
<dbReference type="KEGG" id="kim:G3T16_01495"/>
<dbReference type="GO" id="GO:0005886">
    <property type="term" value="C:plasma membrane"/>
    <property type="evidence" value="ECO:0007669"/>
    <property type="project" value="InterPro"/>
</dbReference>
<dbReference type="InterPro" id="IPR036721">
    <property type="entry name" value="RCK_C_sf"/>
</dbReference>
<dbReference type="NCBIfam" id="NF007031">
    <property type="entry name" value="PRK09496.1-2"/>
    <property type="match status" value="1"/>
</dbReference>
<dbReference type="InterPro" id="IPR003148">
    <property type="entry name" value="RCK_N"/>
</dbReference>
<keyword evidence="4" id="KW-0630">Potassium</keyword>
<name>A0A6C0TXL6_9GAMM</name>
<evidence type="ECO:0000313" key="9">
    <source>
        <dbReference type="EMBL" id="QIB64273.1"/>
    </source>
</evidence>
<evidence type="ECO:0000256" key="6">
    <source>
        <dbReference type="ARBA" id="ARBA00023065"/>
    </source>
</evidence>
<dbReference type="InterPro" id="IPR006037">
    <property type="entry name" value="RCK_C"/>
</dbReference>
<evidence type="ECO:0000259" key="8">
    <source>
        <dbReference type="PROSITE" id="PS51202"/>
    </source>
</evidence>
<evidence type="ECO:0000256" key="3">
    <source>
        <dbReference type="ARBA" id="ARBA00022538"/>
    </source>
</evidence>
<keyword evidence="6" id="KW-0406">Ion transport</keyword>